<keyword evidence="2" id="KW-0378">Hydrolase</keyword>
<comment type="caution">
    <text evidence="4">The sequence shown here is derived from an EMBL/GenBank/DDBJ whole genome shotgun (WGS) entry which is preliminary data.</text>
</comment>
<dbReference type="InterPro" id="IPR002562">
    <property type="entry name" value="3'-5'_exonuclease_dom"/>
</dbReference>
<sequence>MTTSITRHHSPYDTHSLYDVTFYGETIETLVTHDPNCVESWITEIESIHYHRRSSLIVGLDVEWRPSFNRNHQNPVATLQLCVGHRCLIYQLIHTESIPYSLEEFLDADYTFVGVGIDSDLMKLDDDYNIGNNTNYVDLRTLAVNEYGSSEYQNAGLKKLAHDVLGKEVDKPRRVTLSRWDYPHLSLDQVKYACLDAFISFEIGRVLHASR</sequence>
<dbReference type="Pfam" id="PF01612">
    <property type="entry name" value="DNA_pol_A_exo1"/>
    <property type="match status" value="1"/>
</dbReference>
<reference evidence="5" key="1">
    <citation type="submission" date="2024-07" db="EMBL/GenBank/DDBJ databases">
        <title>Two chromosome-level genome assemblies of Korean endemic species Abeliophyllum distichum and Forsythia ovata (Oleaceae).</title>
        <authorList>
            <person name="Jang H."/>
        </authorList>
    </citation>
    <scope>NUCLEOTIDE SEQUENCE [LARGE SCALE GENOMIC DNA]</scope>
</reference>
<dbReference type="GO" id="GO:0008408">
    <property type="term" value="F:3'-5' exonuclease activity"/>
    <property type="evidence" value="ECO:0007669"/>
    <property type="project" value="UniProtKB-ARBA"/>
</dbReference>
<dbReference type="PANTHER" id="PTHR13620:SF105">
    <property type="entry name" value="OS01G0737700 PROTEIN"/>
    <property type="match status" value="1"/>
</dbReference>
<dbReference type="GO" id="GO:0016740">
    <property type="term" value="F:transferase activity"/>
    <property type="evidence" value="ECO:0007669"/>
    <property type="project" value="UniProtKB-KW"/>
</dbReference>
<dbReference type="FunFam" id="3.30.420.10:FF:000054">
    <property type="entry name" value="Werner Syndrome-like exonuclease"/>
    <property type="match status" value="1"/>
</dbReference>
<dbReference type="EMBL" id="JBFOLJ010000010">
    <property type="protein sequence ID" value="KAL2502032.1"/>
    <property type="molecule type" value="Genomic_DNA"/>
</dbReference>
<keyword evidence="1" id="KW-0540">Nuclease</keyword>
<dbReference type="SUPFAM" id="SSF53098">
    <property type="entry name" value="Ribonuclease H-like"/>
    <property type="match status" value="1"/>
</dbReference>
<dbReference type="CDD" id="cd06141">
    <property type="entry name" value="WRN_exo"/>
    <property type="match status" value="1"/>
</dbReference>
<gene>
    <name evidence="4" type="ORF">Fot_35880</name>
</gene>
<evidence type="ECO:0000313" key="4">
    <source>
        <dbReference type="EMBL" id="KAL2502032.1"/>
    </source>
</evidence>
<name>A0ABD1SMU6_9LAMI</name>
<dbReference type="Proteomes" id="UP001604277">
    <property type="component" value="Unassembled WGS sequence"/>
</dbReference>
<keyword evidence="5" id="KW-1185">Reference proteome</keyword>
<organism evidence="4 5">
    <name type="scientific">Forsythia ovata</name>
    <dbReference type="NCBI Taxonomy" id="205694"/>
    <lineage>
        <taxon>Eukaryota</taxon>
        <taxon>Viridiplantae</taxon>
        <taxon>Streptophyta</taxon>
        <taxon>Embryophyta</taxon>
        <taxon>Tracheophyta</taxon>
        <taxon>Spermatophyta</taxon>
        <taxon>Magnoliopsida</taxon>
        <taxon>eudicotyledons</taxon>
        <taxon>Gunneridae</taxon>
        <taxon>Pentapetalae</taxon>
        <taxon>asterids</taxon>
        <taxon>lamiids</taxon>
        <taxon>Lamiales</taxon>
        <taxon>Oleaceae</taxon>
        <taxon>Forsythieae</taxon>
        <taxon>Forsythia</taxon>
    </lineage>
</organism>
<evidence type="ECO:0000256" key="2">
    <source>
        <dbReference type="ARBA" id="ARBA00022801"/>
    </source>
</evidence>
<dbReference type="InterPro" id="IPR051132">
    <property type="entry name" value="3-5_Exonuclease_domain"/>
</dbReference>
<evidence type="ECO:0000259" key="3">
    <source>
        <dbReference type="Pfam" id="PF01612"/>
    </source>
</evidence>
<dbReference type="InterPro" id="IPR036397">
    <property type="entry name" value="RNaseH_sf"/>
</dbReference>
<keyword evidence="4" id="KW-0808">Transferase</keyword>
<feature type="domain" description="3'-5' exonuclease" evidence="3">
    <location>
        <begin position="54"/>
        <end position="203"/>
    </location>
</feature>
<evidence type="ECO:0000313" key="5">
    <source>
        <dbReference type="Proteomes" id="UP001604277"/>
    </source>
</evidence>
<protein>
    <submittedName>
        <fullName evidence="4">Polynucleotidyl transferase</fullName>
    </submittedName>
</protein>
<evidence type="ECO:0000256" key="1">
    <source>
        <dbReference type="ARBA" id="ARBA00022722"/>
    </source>
</evidence>
<dbReference type="InterPro" id="IPR012337">
    <property type="entry name" value="RNaseH-like_sf"/>
</dbReference>
<proteinExistence type="predicted"/>
<dbReference type="PANTHER" id="PTHR13620">
    <property type="entry name" value="3-5 EXONUCLEASE"/>
    <property type="match status" value="1"/>
</dbReference>
<dbReference type="AlphaFoldDB" id="A0ABD1SMU6"/>
<accession>A0ABD1SMU6</accession>
<dbReference type="Gene3D" id="3.30.420.10">
    <property type="entry name" value="Ribonuclease H-like superfamily/Ribonuclease H"/>
    <property type="match status" value="1"/>
</dbReference>